<proteinExistence type="predicted"/>
<evidence type="ECO:0000313" key="3">
    <source>
        <dbReference type="Proteomes" id="UP001319865"/>
    </source>
</evidence>
<dbReference type="InterPro" id="IPR011250">
    <property type="entry name" value="OMP/PagP_B-barrel"/>
</dbReference>
<evidence type="ECO:0000313" key="2">
    <source>
        <dbReference type="EMBL" id="BDB51867.1"/>
    </source>
</evidence>
<gene>
    <name evidence="2" type="ORF">GENT11_01790</name>
</gene>
<organism evidence="2 3">
    <name type="scientific">Flavobacterium ammonificans</name>
    <dbReference type="NCBI Taxonomy" id="1751056"/>
    <lineage>
        <taxon>Bacteria</taxon>
        <taxon>Pseudomonadati</taxon>
        <taxon>Bacteroidota</taxon>
        <taxon>Flavobacteriia</taxon>
        <taxon>Flavobacteriales</taxon>
        <taxon>Flavobacteriaceae</taxon>
        <taxon>Flavobacterium</taxon>
    </lineage>
</organism>
<dbReference type="InterPro" id="IPR045743">
    <property type="entry name" value="DUF6089"/>
</dbReference>
<dbReference type="SUPFAM" id="SSF56925">
    <property type="entry name" value="OMPA-like"/>
    <property type="match status" value="1"/>
</dbReference>
<reference evidence="2 3" key="2">
    <citation type="journal article" date="2022" name="Microorganisms">
        <title>Complete Genome Sequences of Two Flavobacterium ammonificans Strains and a Flavobacterium ammoniigenes Strain of Ammonifying Bacterioplankton Isolated from Surface River Water.</title>
        <authorList>
            <person name="Suda W."/>
            <person name="Ogata Y."/>
            <person name="Shindo C."/>
            <person name="Watanabe K."/>
        </authorList>
    </citation>
    <scope>NUCLEOTIDE SEQUENCE [LARGE SCALE GENOMIC DNA]</scope>
    <source>
        <strain evidence="2 3">GENT11</strain>
    </source>
</reference>
<feature type="domain" description="DUF6089" evidence="1">
    <location>
        <begin position="4"/>
        <end position="228"/>
    </location>
</feature>
<reference evidence="2 3" key="1">
    <citation type="journal article" date="2022" name="Int. J. Syst. Evol. Microbiol.">
        <title>Flavobacterium ammonificans sp. nov. and Flavobacterium ammoniigenes sp. nov., ammonifying bacteria isolated from surface river water.</title>
        <authorList>
            <person name="Watanabe K."/>
            <person name="Kitamura T."/>
            <person name="Ogata Y."/>
            <person name="Shindo C."/>
            <person name="Suda W."/>
        </authorList>
    </citation>
    <scope>NUCLEOTIDE SEQUENCE [LARGE SCALE GENOMIC DNA]</scope>
    <source>
        <strain evidence="2 3">GENT11</strain>
    </source>
</reference>
<evidence type="ECO:0000259" key="1">
    <source>
        <dbReference type="Pfam" id="PF19573"/>
    </source>
</evidence>
<dbReference type="Pfam" id="PF19573">
    <property type="entry name" value="DUF6089"/>
    <property type="match status" value="1"/>
</dbReference>
<dbReference type="Proteomes" id="UP001319865">
    <property type="component" value="Chromosome"/>
</dbReference>
<name>A0ABN6KRW5_9FLAO</name>
<sequence length="228" mass="25581">MNKFLFLFTILLYGSNSHSQINEVGLFVGGSNFVGDVGSTTYIHPESPAIGFIYKWNKTPRHSWRFSYTQSNIVSKDANSNDNSRKARGYEFDTTIKEIGGGIEFNFFDFDINNPLERKLTPYVFTGINMGFYNGTLRPKSKPNVDINEKSVVLPIILGVKSNLTSNFVVGFEIGARYALTDAIDGSFRENTTISVPNFGNLNNNDWYVFSGLTLTYTFGQKPCFCAE</sequence>
<dbReference type="EMBL" id="AP025183">
    <property type="protein sequence ID" value="BDB51867.1"/>
    <property type="molecule type" value="Genomic_DNA"/>
</dbReference>
<dbReference type="Gene3D" id="2.40.160.20">
    <property type="match status" value="1"/>
</dbReference>
<protein>
    <recommendedName>
        <fullName evidence="1">DUF6089 domain-containing protein</fullName>
    </recommendedName>
</protein>
<keyword evidence="3" id="KW-1185">Reference proteome</keyword>
<accession>A0ABN6KRW5</accession>
<dbReference type="RefSeq" id="WP_229330357.1">
    <property type="nucleotide sequence ID" value="NZ_AP025183.1"/>
</dbReference>